<evidence type="ECO:0000256" key="1">
    <source>
        <dbReference type="ARBA" id="ARBA00004613"/>
    </source>
</evidence>
<organism evidence="4 5">
    <name type="scientific">Belnapia rosea</name>
    <dbReference type="NCBI Taxonomy" id="938405"/>
    <lineage>
        <taxon>Bacteria</taxon>
        <taxon>Pseudomonadati</taxon>
        <taxon>Pseudomonadota</taxon>
        <taxon>Alphaproteobacteria</taxon>
        <taxon>Acetobacterales</taxon>
        <taxon>Roseomonadaceae</taxon>
        <taxon>Belnapia</taxon>
    </lineage>
</organism>
<dbReference type="InterPro" id="IPR050557">
    <property type="entry name" value="RTX_toxin/Mannuronan_C5-epim"/>
</dbReference>
<keyword evidence="2" id="KW-0964">Secreted</keyword>
<dbReference type="GO" id="GO:0005576">
    <property type="term" value="C:extracellular region"/>
    <property type="evidence" value="ECO:0007669"/>
    <property type="project" value="UniProtKB-SubCell"/>
</dbReference>
<feature type="region of interest" description="Disordered" evidence="3">
    <location>
        <begin position="1170"/>
        <end position="1198"/>
    </location>
</feature>
<dbReference type="RefSeq" id="WP_143018259.1">
    <property type="nucleotide sequence ID" value="NZ_FMZX01000023.1"/>
</dbReference>
<name>A0A1G7B6X2_9PROT</name>
<protein>
    <submittedName>
        <fullName evidence="4">Hemolysin-type calcium-binding repeat-containing protein</fullName>
    </submittedName>
</protein>
<accession>A0A1G7B6X2</accession>
<sequence>MATLTGTADADLLQGTAGNDSLSGLGGDDTLLGGAGQDSLDGGAGSDRAVVDRASSTLALSVYMLAPGFVSQIAGTAMMGVEHLSLTAGSGDDGLVGGTGHDSLAGGAGNDALQGGAGADTLLGGDGADTLLGGAGADLLAGGAGADRFILQGSGGLDSSLAAMDRITDVNAAEGDLLVLRGEAIGTGLLPLASGFFALSGQAGLPVGFGGSLAARAAPVAGMALPEATGGQGLTLYWQPGTAAGGWLLLDLDRDGLLGQADLAVGVDLPAGQAISTANFLPGTFSGLGTTAADSLAGTAGADRLFGFAGGDTLAGLDGDDTLTGDAGADSLLGGTGFDSLVGGEGDDTLDGGAGTDLLDGGAGQDLLLGGEGDDLLLGAAGDDWLQGGAGNDSLQGSFGADRLEGGAGADTLLLQGMGQASWSGLAAMDTVLGFSRAEGDRLRVSNAWFGRADGVGADAGTYTGADGIARPLLFNGSSGAAIAAPIAGLALPAQPLDAYQITWLPGEAGGWMVLDLDRNARLDATDLIIRLDGTATLRTADFIDGTFLTLAGGHVLAGTAGNDSLQGGSLAETFLGSLGNDRIAGGAGAGNALSYDGLAGPVAVRIGGYAMGTALKPGSHSDSFTDIQVVAGTAGADTLDAGGASPGFFALSLEGRAGADLIIGNGTTAVQVSYATSPTAIAIDLQGGGVADGWGSTDTLVEIRRVAALSAHGDTVLGSAWDDLFLSGRNGNKSFDGRAGRDEWRYAGDGAITVVLYPSTVGGFAQGAYVLKPGGTDRLSGIEIVTGGTGDDRITGSAAEERLTGGAGNDTLDGGGGFDTVSYDGGGLVTQGVVVDLSAGTGTDPWGGVDLLQAIESAWGTQLGDDLTGLATGAYTWLRGLAGNDTLRAPSAGTWVGADYAGDPAGIAADLAAGLVRDGWGGTDRLAAIGLVRGSAHADTLAGGAETETLVGGAGDDLYRAGAGDVVVEAPGEGHDTIIAGLSWALQAHVEALMLDASAGDASGWGNELDNLLAGNAGANALDGGTGADRLQGGGGADTLYGSAGDDLLLGEAGHDVLLGGPGTDTLRGGEGDDIVIAEADGRVTATLLLETGEATPHLIRLTGIATTDDSVEGGAGYDRWLAAASGLLLDLRERPRAMLGMEEVIGSDGADVLLLASGQAPASLFGGVGDDTLGGTEGADRLDGGDGQDLLAGQGGGDTLLGASGADTLLGGAGADWLEGGEADDLLNGGDGEDTLQGGAGEDLLLGGAGRDLLDGHGGRNSLDGGADDDTLISGDWDAALEGGEGDDLAWIGRGFSQSGLVLDMPAGMISDGARTTLLRGLERLEVTGGAGADRLIAGAGADSLAGGAGDDTLDGGAGADRLAGGAGDDLFHLDQAGDRAIEAAGEGRDTVIASFGYALPAHVEALVLTSRALRGSGNALDNTITGTDGPNILAGGEGDDTLIGGGGADRLIGGRGNDSLDGASGLGEMDWLAGGAGDDSYRVDTAQDVVNEAFGEGNDTVYAAIDAGSYTLPAQMEALVLLGTTRLGQGNALDNALAGNAAANWLLGGAGADRLDGGGGNDVLFGGAGADLFVLRPGMGMDRIGDFTPGQDQISLAGFGIASLVLLLAATTDHAGAAIIGFGGGDSITLAGIGKSSLAVGDFLLG</sequence>
<dbReference type="Pfam" id="PF00353">
    <property type="entry name" value="HemolysinCabind"/>
    <property type="match status" value="15"/>
</dbReference>
<dbReference type="GO" id="GO:0005509">
    <property type="term" value="F:calcium ion binding"/>
    <property type="evidence" value="ECO:0007669"/>
    <property type="project" value="InterPro"/>
</dbReference>
<dbReference type="InterPro" id="IPR001343">
    <property type="entry name" value="Hemolysn_Ca-bd"/>
</dbReference>
<dbReference type="PROSITE" id="PS00330">
    <property type="entry name" value="HEMOLYSIN_CALCIUM"/>
    <property type="match status" value="15"/>
</dbReference>
<dbReference type="PRINTS" id="PR00313">
    <property type="entry name" value="CABNDNGRPT"/>
</dbReference>
<evidence type="ECO:0000256" key="3">
    <source>
        <dbReference type="SAM" id="MobiDB-lite"/>
    </source>
</evidence>
<dbReference type="InterPro" id="IPR011049">
    <property type="entry name" value="Serralysin-like_metalloprot_C"/>
</dbReference>
<dbReference type="Proteomes" id="UP000198925">
    <property type="component" value="Unassembled WGS sequence"/>
</dbReference>
<dbReference type="STRING" id="938405.SAMN02927895_01157"/>
<dbReference type="Gene3D" id="2.150.10.10">
    <property type="entry name" value="Serralysin-like metalloprotease, C-terminal"/>
    <property type="match status" value="11"/>
</dbReference>
<comment type="subcellular location">
    <subcellularLocation>
        <location evidence="1">Secreted</location>
    </subcellularLocation>
</comment>
<evidence type="ECO:0000313" key="5">
    <source>
        <dbReference type="Proteomes" id="UP000198925"/>
    </source>
</evidence>
<dbReference type="PANTHER" id="PTHR38340:SF1">
    <property type="entry name" value="S-LAYER PROTEIN"/>
    <property type="match status" value="1"/>
</dbReference>
<reference evidence="4 5" key="1">
    <citation type="submission" date="2016-10" db="EMBL/GenBank/DDBJ databases">
        <authorList>
            <person name="de Groot N.N."/>
        </authorList>
    </citation>
    <scope>NUCLEOTIDE SEQUENCE [LARGE SCALE GENOMIC DNA]</scope>
    <source>
        <strain evidence="4 5">CPCC 100156</strain>
    </source>
</reference>
<dbReference type="PANTHER" id="PTHR38340">
    <property type="entry name" value="S-LAYER PROTEIN"/>
    <property type="match status" value="1"/>
</dbReference>
<evidence type="ECO:0000313" key="4">
    <source>
        <dbReference type="EMBL" id="SDE22617.1"/>
    </source>
</evidence>
<dbReference type="SUPFAM" id="SSF51120">
    <property type="entry name" value="beta-Roll"/>
    <property type="match status" value="12"/>
</dbReference>
<dbReference type="EMBL" id="FMZX01000023">
    <property type="protein sequence ID" value="SDE22617.1"/>
    <property type="molecule type" value="Genomic_DNA"/>
</dbReference>
<gene>
    <name evidence="4" type="ORF">SAMN04487779_102339</name>
</gene>
<dbReference type="InterPro" id="IPR018511">
    <property type="entry name" value="Hemolysin-typ_Ca-bd_CS"/>
</dbReference>
<keyword evidence="5" id="KW-1185">Reference proteome</keyword>
<proteinExistence type="predicted"/>
<evidence type="ECO:0000256" key="2">
    <source>
        <dbReference type="ARBA" id="ARBA00022525"/>
    </source>
</evidence>